<dbReference type="GO" id="GO:0046872">
    <property type="term" value="F:metal ion binding"/>
    <property type="evidence" value="ECO:0007669"/>
    <property type="project" value="UniProtKB-KW"/>
</dbReference>
<accession>A0A0V0R7Y0</accession>
<feature type="binding site" evidence="1">
    <location>
        <position position="412"/>
    </location>
    <ligand>
        <name>Mg(2+)</name>
        <dbReference type="ChEBI" id="CHEBI:18420"/>
        <label>1</label>
    </ligand>
</feature>
<dbReference type="PANTHER" id="PTHR16222:SF12">
    <property type="entry name" value="ADP-RIBOSYLGLYCOHYDROLASE-RELATED"/>
    <property type="match status" value="1"/>
</dbReference>
<keyword evidence="1" id="KW-0460">Magnesium</keyword>
<reference evidence="2 3" key="1">
    <citation type="journal article" date="2015" name="Sci. Rep.">
        <title>Genome of the facultative scuticociliatosis pathogen Pseudocohnilembus persalinus provides insight into its virulence through horizontal gene transfer.</title>
        <authorList>
            <person name="Xiong J."/>
            <person name="Wang G."/>
            <person name="Cheng J."/>
            <person name="Tian M."/>
            <person name="Pan X."/>
            <person name="Warren A."/>
            <person name="Jiang C."/>
            <person name="Yuan D."/>
            <person name="Miao W."/>
        </authorList>
    </citation>
    <scope>NUCLEOTIDE SEQUENCE [LARGE SCALE GENOMIC DNA]</scope>
    <source>
        <strain evidence="2">36N120E</strain>
    </source>
</reference>
<dbReference type="OrthoDB" id="2021138at2759"/>
<dbReference type="Pfam" id="PF03747">
    <property type="entry name" value="ADP_ribosyl_GH"/>
    <property type="match status" value="1"/>
</dbReference>
<dbReference type="InterPro" id="IPR005502">
    <property type="entry name" value="Ribosyl_crysJ1"/>
</dbReference>
<dbReference type="InterPro" id="IPR050792">
    <property type="entry name" value="ADP-ribosylglycohydrolase"/>
</dbReference>
<dbReference type="Proteomes" id="UP000054937">
    <property type="component" value="Unassembled WGS sequence"/>
</dbReference>
<evidence type="ECO:0000313" key="3">
    <source>
        <dbReference type="Proteomes" id="UP000054937"/>
    </source>
</evidence>
<keyword evidence="3" id="KW-1185">Reference proteome</keyword>
<evidence type="ECO:0000313" key="2">
    <source>
        <dbReference type="EMBL" id="KRX10587.1"/>
    </source>
</evidence>
<dbReference type="AlphaFoldDB" id="A0A0V0R7Y0"/>
<comment type="caution">
    <text evidence="2">The sequence shown here is derived from an EMBL/GenBank/DDBJ whole genome shotgun (WGS) entry which is preliminary data.</text>
</comment>
<dbReference type="PANTHER" id="PTHR16222">
    <property type="entry name" value="ADP-RIBOSYLGLYCOHYDROLASE"/>
    <property type="match status" value="1"/>
</dbReference>
<dbReference type="Gene3D" id="1.10.4080.10">
    <property type="entry name" value="ADP-ribosylation/Crystallin J1"/>
    <property type="match status" value="1"/>
</dbReference>
<sequence length="460" mass="53736">MEDKQERYKEKYNIKEFSQKIPGIQETIRKLKDDNSFENQWNSLIHYDIISENDEDRKQANTYFFQFQNNQYQDKMSRSIACFVGLAIGDSIGNITDGFKLSYERKDLQGFDSENYQKDLRLPLGMISDDTSLALCLADSFLENKLNIQKNQKFFNVQDFRHRILLWWYEGYNNGKWGYFKQFFGKKSEIAQNLPELKENVRGFWNADSFGVGITIWNSGINFVRRPFSEFCEEKMGNQNANGSLMRLAPVPILLRDQMELCLDVSYKQSLATHNGLQAAECCQVMSYLIIKLINCEIQLENNKDVQELLDQIFEQMSKDIEIQDEGVLCLIKSQQQLNFEKDEHNQVLEDVNWNWKSKVFQYSPTRTKRHEGTSIGAYCMDSLCMALHIIYQSENFEQCILKAVNLGGDADTLGAITGQIAGALFGICEKMKLWYEQIMKWEEQKVLIRAYKLFNKNKQ</sequence>
<comment type="cofactor">
    <cofactor evidence="1">
        <name>Mg(2+)</name>
        <dbReference type="ChEBI" id="CHEBI:18420"/>
    </cofactor>
    <text evidence="1">Binds 2 magnesium ions per subunit.</text>
</comment>
<feature type="binding site" evidence="1">
    <location>
        <position position="130"/>
    </location>
    <ligand>
        <name>Mg(2+)</name>
        <dbReference type="ChEBI" id="CHEBI:18420"/>
        <label>1</label>
    </ligand>
</feature>
<dbReference type="InterPro" id="IPR036705">
    <property type="entry name" value="Ribosyl_crysJ1_sf"/>
</dbReference>
<feature type="binding site" evidence="1">
    <location>
        <position position="129"/>
    </location>
    <ligand>
        <name>Mg(2+)</name>
        <dbReference type="ChEBI" id="CHEBI:18420"/>
        <label>1</label>
    </ligand>
</feature>
<feature type="binding site" evidence="1">
    <location>
        <position position="413"/>
    </location>
    <ligand>
        <name>Mg(2+)</name>
        <dbReference type="ChEBI" id="CHEBI:18420"/>
        <label>1</label>
    </ligand>
</feature>
<keyword evidence="1" id="KW-0479">Metal-binding</keyword>
<protein>
    <submittedName>
        <fullName evidence="2">ADP-ribosylation/Crystallin J1</fullName>
    </submittedName>
</protein>
<organism evidence="2 3">
    <name type="scientific">Pseudocohnilembus persalinus</name>
    <name type="common">Ciliate</name>
    <dbReference type="NCBI Taxonomy" id="266149"/>
    <lineage>
        <taxon>Eukaryota</taxon>
        <taxon>Sar</taxon>
        <taxon>Alveolata</taxon>
        <taxon>Ciliophora</taxon>
        <taxon>Intramacronucleata</taxon>
        <taxon>Oligohymenophorea</taxon>
        <taxon>Scuticociliatia</taxon>
        <taxon>Philasterida</taxon>
        <taxon>Pseudocohnilembidae</taxon>
        <taxon>Pseudocohnilembus</taxon>
    </lineage>
</organism>
<feature type="binding site" evidence="1">
    <location>
        <position position="410"/>
    </location>
    <ligand>
        <name>Mg(2+)</name>
        <dbReference type="ChEBI" id="CHEBI:18420"/>
        <label>1</label>
    </ligand>
</feature>
<gene>
    <name evidence="2" type="ORF">PPERSA_05407</name>
</gene>
<dbReference type="OMA" id="RAYKLFN"/>
<proteinExistence type="predicted"/>
<dbReference type="InParanoid" id="A0A0V0R7Y0"/>
<dbReference type="EMBL" id="LDAU01000025">
    <property type="protein sequence ID" value="KRX10587.1"/>
    <property type="molecule type" value="Genomic_DNA"/>
</dbReference>
<evidence type="ECO:0000256" key="1">
    <source>
        <dbReference type="PIRSR" id="PIRSR605502-1"/>
    </source>
</evidence>
<feature type="binding site" evidence="1">
    <location>
        <position position="128"/>
    </location>
    <ligand>
        <name>Mg(2+)</name>
        <dbReference type="ChEBI" id="CHEBI:18420"/>
        <label>1</label>
    </ligand>
</feature>
<dbReference type="SUPFAM" id="SSF101478">
    <property type="entry name" value="ADP-ribosylglycohydrolase"/>
    <property type="match status" value="1"/>
</dbReference>
<name>A0A0V0R7Y0_PSEPJ</name>